<dbReference type="AlphaFoldDB" id="A0A8X6U6R0"/>
<sequence length="123" mass="13518">MGYSICLQPSFSKKGSSASGIRDDCLLRDEKKTRKQSHLAASVVKVMRKLLFAKRLLPAVGKSNEKIALGAAQTKFFSPVSSSTPLFSLRPHSRVKGRDLHSFTVTEKERKTGTAFGPCDVDF</sequence>
<dbReference type="EMBL" id="BMAW01023678">
    <property type="protein sequence ID" value="GFT83897.1"/>
    <property type="molecule type" value="Genomic_DNA"/>
</dbReference>
<keyword evidence="2" id="KW-1185">Reference proteome</keyword>
<accession>A0A8X6U6R0</accession>
<organism evidence="1 2">
    <name type="scientific">Nephila pilipes</name>
    <name type="common">Giant wood spider</name>
    <name type="synonym">Nephila maculata</name>
    <dbReference type="NCBI Taxonomy" id="299642"/>
    <lineage>
        <taxon>Eukaryota</taxon>
        <taxon>Metazoa</taxon>
        <taxon>Ecdysozoa</taxon>
        <taxon>Arthropoda</taxon>
        <taxon>Chelicerata</taxon>
        <taxon>Arachnida</taxon>
        <taxon>Araneae</taxon>
        <taxon>Araneomorphae</taxon>
        <taxon>Entelegynae</taxon>
        <taxon>Araneoidea</taxon>
        <taxon>Nephilidae</taxon>
        <taxon>Nephila</taxon>
    </lineage>
</organism>
<reference evidence="1" key="1">
    <citation type="submission" date="2020-08" db="EMBL/GenBank/DDBJ databases">
        <title>Multicomponent nature underlies the extraordinary mechanical properties of spider dragline silk.</title>
        <authorList>
            <person name="Kono N."/>
            <person name="Nakamura H."/>
            <person name="Mori M."/>
            <person name="Yoshida Y."/>
            <person name="Ohtoshi R."/>
            <person name="Malay A.D."/>
            <person name="Moran D.A.P."/>
            <person name="Tomita M."/>
            <person name="Numata K."/>
            <person name="Arakawa K."/>
        </authorList>
    </citation>
    <scope>NUCLEOTIDE SEQUENCE</scope>
</reference>
<evidence type="ECO:0000313" key="2">
    <source>
        <dbReference type="Proteomes" id="UP000887013"/>
    </source>
</evidence>
<comment type="caution">
    <text evidence="1">The sequence shown here is derived from an EMBL/GenBank/DDBJ whole genome shotgun (WGS) entry which is preliminary data.</text>
</comment>
<dbReference type="Proteomes" id="UP000887013">
    <property type="component" value="Unassembled WGS sequence"/>
</dbReference>
<gene>
    <name evidence="1" type="ORF">NPIL_74341</name>
</gene>
<proteinExistence type="predicted"/>
<name>A0A8X6U6R0_NEPPI</name>
<protein>
    <submittedName>
        <fullName evidence="1">Uncharacterized protein</fullName>
    </submittedName>
</protein>
<evidence type="ECO:0000313" key="1">
    <source>
        <dbReference type="EMBL" id="GFT83897.1"/>
    </source>
</evidence>